<reference evidence="2 3" key="1">
    <citation type="submission" date="2014-04" db="EMBL/GenBank/DDBJ databases">
        <authorList>
            <consortium name="DOE Joint Genome Institute"/>
            <person name="Kuo A."/>
            <person name="Martino E."/>
            <person name="Perotto S."/>
            <person name="Kohler A."/>
            <person name="Nagy L.G."/>
            <person name="Floudas D."/>
            <person name="Copeland A."/>
            <person name="Barry K.W."/>
            <person name="Cichocki N."/>
            <person name="Veneault-Fourrey C."/>
            <person name="LaButti K."/>
            <person name="Lindquist E.A."/>
            <person name="Lipzen A."/>
            <person name="Lundell T."/>
            <person name="Morin E."/>
            <person name="Murat C."/>
            <person name="Sun H."/>
            <person name="Tunlid A."/>
            <person name="Henrissat B."/>
            <person name="Grigoriev I.V."/>
            <person name="Hibbett D.S."/>
            <person name="Martin F."/>
            <person name="Nordberg H.P."/>
            <person name="Cantor M.N."/>
            <person name="Hua S.X."/>
        </authorList>
    </citation>
    <scope>NUCLEOTIDE SEQUENCE [LARGE SCALE GENOMIC DNA]</scope>
    <source>
        <strain evidence="2 3">Zn</strain>
    </source>
</reference>
<dbReference type="OrthoDB" id="74360at2759"/>
<dbReference type="EMBL" id="KN832878">
    <property type="protein sequence ID" value="KIN00034.1"/>
    <property type="molecule type" value="Genomic_DNA"/>
</dbReference>
<dbReference type="SUPFAM" id="SSF54427">
    <property type="entry name" value="NTF2-like"/>
    <property type="match status" value="1"/>
</dbReference>
<accession>A0A0C3CLY3</accession>
<dbReference type="Proteomes" id="UP000054321">
    <property type="component" value="Unassembled WGS sequence"/>
</dbReference>
<dbReference type="PANTHER" id="PTHR43539">
    <property type="entry name" value="FLAVIN-BINDING MONOOXYGENASE-LIKE PROTEIN (AFU_ORTHOLOGUE AFUA_4G09220)"/>
    <property type="match status" value="1"/>
</dbReference>
<dbReference type="SUPFAM" id="SSF51905">
    <property type="entry name" value="FAD/NAD(P)-binding domain"/>
    <property type="match status" value="1"/>
</dbReference>
<dbReference type="GO" id="GO:0004497">
    <property type="term" value="F:monooxygenase activity"/>
    <property type="evidence" value="ECO:0007669"/>
    <property type="project" value="TreeGrafter"/>
</dbReference>
<dbReference type="InterPro" id="IPR032710">
    <property type="entry name" value="NTF2-like_dom_sf"/>
</dbReference>
<name>A0A0C3CLY3_OIDMZ</name>
<dbReference type="PANTHER" id="PTHR43539:SF68">
    <property type="entry name" value="FLAVIN-BINDING MONOOXYGENASE-LIKE PROTEIN (AFU_ORTHOLOGUE AFUA_4G09220)"/>
    <property type="match status" value="1"/>
</dbReference>
<gene>
    <name evidence="2" type="ORF">OIDMADRAFT_42898</name>
</gene>
<dbReference type="Pfam" id="PF13738">
    <property type="entry name" value="Pyr_redox_3"/>
    <property type="match status" value="1"/>
</dbReference>
<dbReference type="AlphaFoldDB" id="A0A0C3CLY3"/>
<dbReference type="InParanoid" id="A0A0C3CLY3"/>
<sequence>MTTVPNTHTVLPADVVLSRDRVEPGSVNIPVGEFPGTASVTSVLADEVSTQLFGTFNQALAEKDYEAVSSLFHENCYWRDHLALSWDLHTWKGQEQISKILSAGCCLTKFEIDRSSAFRAPHKGPIDGIGVVQGIESFITFTTDIGTGRGVVRLAEKDNQWKIFTLFTTLCELKGHEEPLNDRRPRGVEHGGTPNRENWQDRRTTEINFDKKNPAVLIIGAGQGGLTSAARLKMLNIDALVIDSEDCIGDNWRRRYHQLVLHDPVWYDHMPYLSFPSSWPVFTPKDKLAEFFESYAKLLELNVWTRTTLTSSSWDESKKQWTITLKRMEDGVTTTRTLYPRHIIQATGHSGEKKFPAIKGIENFKGERICHSSEFSGARPASKAKAAVVVGSCNSGHDIAQDFYEKGYNVTMVQRSSTCVVSSESVTEIGLKRLYGENGPPVEDADLLVWGMPSELFKAQQIKLTAAQNHHDAKTLEGLEKVGFKMDMGPDNAGMYLKYFQRGGGYYIDVGASQLIIDGKIKIKQGQEISEVLAHGLRFGDGSQLDADEIVFATGYENMRSQARLIFGNEVADRIGEVWGFDQEGEMRSIWRPSGHPGFWFMGGNLALCRYYSRILALQIKAEEEGITAEGNK</sequence>
<dbReference type="STRING" id="913774.A0A0C3CLY3"/>
<reference evidence="3" key="2">
    <citation type="submission" date="2015-01" db="EMBL/GenBank/DDBJ databases">
        <title>Evolutionary Origins and Diversification of the Mycorrhizal Mutualists.</title>
        <authorList>
            <consortium name="DOE Joint Genome Institute"/>
            <consortium name="Mycorrhizal Genomics Consortium"/>
            <person name="Kohler A."/>
            <person name="Kuo A."/>
            <person name="Nagy L.G."/>
            <person name="Floudas D."/>
            <person name="Copeland A."/>
            <person name="Barry K.W."/>
            <person name="Cichocki N."/>
            <person name="Veneault-Fourrey C."/>
            <person name="LaButti K."/>
            <person name="Lindquist E.A."/>
            <person name="Lipzen A."/>
            <person name="Lundell T."/>
            <person name="Morin E."/>
            <person name="Murat C."/>
            <person name="Riley R."/>
            <person name="Ohm R."/>
            <person name="Sun H."/>
            <person name="Tunlid A."/>
            <person name="Henrissat B."/>
            <person name="Grigoriev I.V."/>
            <person name="Hibbett D.S."/>
            <person name="Martin F."/>
        </authorList>
    </citation>
    <scope>NUCLEOTIDE SEQUENCE [LARGE SCALE GENOMIC DNA]</scope>
    <source>
        <strain evidence="3">Zn</strain>
    </source>
</reference>
<dbReference type="InterPro" id="IPR050982">
    <property type="entry name" value="Auxin_biosynth/cation_transpt"/>
</dbReference>
<proteinExistence type="predicted"/>
<dbReference type="GO" id="GO:0050660">
    <property type="term" value="F:flavin adenine dinucleotide binding"/>
    <property type="evidence" value="ECO:0007669"/>
    <property type="project" value="TreeGrafter"/>
</dbReference>
<evidence type="ECO:0000313" key="2">
    <source>
        <dbReference type="EMBL" id="KIN00034.1"/>
    </source>
</evidence>
<dbReference type="InterPro" id="IPR036188">
    <property type="entry name" value="FAD/NAD-bd_sf"/>
</dbReference>
<keyword evidence="3" id="KW-1185">Reference proteome</keyword>
<keyword evidence="1" id="KW-0560">Oxidoreductase</keyword>
<evidence type="ECO:0000256" key="1">
    <source>
        <dbReference type="ARBA" id="ARBA00023002"/>
    </source>
</evidence>
<organism evidence="2 3">
    <name type="scientific">Oidiodendron maius (strain Zn)</name>
    <dbReference type="NCBI Taxonomy" id="913774"/>
    <lineage>
        <taxon>Eukaryota</taxon>
        <taxon>Fungi</taxon>
        <taxon>Dikarya</taxon>
        <taxon>Ascomycota</taxon>
        <taxon>Pezizomycotina</taxon>
        <taxon>Leotiomycetes</taxon>
        <taxon>Leotiomycetes incertae sedis</taxon>
        <taxon>Myxotrichaceae</taxon>
        <taxon>Oidiodendron</taxon>
    </lineage>
</organism>
<protein>
    <recommendedName>
        <fullName evidence="4">FAD/NAD(P)-binding domain-containing protein</fullName>
    </recommendedName>
</protein>
<evidence type="ECO:0000313" key="3">
    <source>
        <dbReference type="Proteomes" id="UP000054321"/>
    </source>
</evidence>
<evidence type="ECO:0008006" key="4">
    <source>
        <dbReference type="Google" id="ProtNLM"/>
    </source>
</evidence>
<dbReference type="Gene3D" id="3.50.50.60">
    <property type="entry name" value="FAD/NAD(P)-binding domain"/>
    <property type="match status" value="1"/>
</dbReference>
<dbReference type="HOGENOM" id="CLU_015676_1_0_1"/>